<dbReference type="PANTHER" id="PTHR11417">
    <property type="entry name" value="SOMATOTROPIN,PROLACTIN"/>
    <property type="match status" value="1"/>
</dbReference>
<dbReference type="GO" id="GO:0046427">
    <property type="term" value="P:positive regulation of receptor signaling pathway via JAK-STAT"/>
    <property type="evidence" value="ECO:0007669"/>
    <property type="project" value="TreeGrafter"/>
</dbReference>
<comment type="similarity">
    <text evidence="2 5">Belongs to the somatotropin/prolactin family.</text>
</comment>
<accession>A0A6I9ME60</accession>
<evidence type="ECO:0000256" key="6">
    <source>
        <dbReference type="SAM" id="SignalP"/>
    </source>
</evidence>
<evidence type="ECO:0000256" key="2">
    <source>
        <dbReference type="ARBA" id="ARBA00008474"/>
    </source>
</evidence>
<dbReference type="GO" id="GO:0046872">
    <property type="term" value="F:metal ion binding"/>
    <property type="evidence" value="ECO:0007669"/>
    <property type="project" value="UniProtKB-KW"/>
</dbReference>
<dbReference type="InterPro" id="IPR009079">
    <property type="entry name" value="4_helix_cytokine-like_core"/>
</dbReference>
<evidence type="ECO:0000256" key="3">
    <source>
        <dbReference type="ARBA" id="ARBA00022525"/>
    </source>
</evidence>
<dbReference type="GO" id="GO:0005179">
    <property type="term" value="F:hormone activity"/>
    <property type="evidence" value="ECO:0007669"/>
    <property type="project" value="UniProtKB-KW"/>
</dbReference>
<feature type="binding site" evidence="4">
    <location>
        <position position="210"/>
    </location>
    <ligand>
        <name>Zn(2+)</name>
        <dbReference type="ChEBI" id="CHEBI:29105"/>
    </ligand>
</feature>
<dbReference type="Proteomes" id="UP000694547">
    <property type="component" value="Chromosome 5"/>
</dbReference>
<dbReference type="Pfam" id="PF00103">
    <property type="entry name" value="Hormone_1"/>
    <property type="match status" value="1"/>
</dbReference>
<keyword evidence="6" id="KW-0732">Signal</keyword>
<evidence type="ECO:0000256" key="4">
    <source>
        <dbReference type="PIRSR" id="PIRSR601400-1"/>
    </source>
</evidence>
<sequence length="226" mass="25807">MQLSLTHPRFWSLFLLLMSNLLLWEDVASVPMCLMRNGRCFAPLGEMLDRAVSLSEHISKQAFEMFTEFDSQYAQSHQLISKTLKKCHTSSLDLPRNKALQTHPITLLKLVESLLSAWKVPMYHLVKEMPSLKDIPATVLAKARDIEEKNNGLLEGVRSILIQIQSKDERNENYPVWSGLAALKSDSEDTRQFAFYNLIRCAGRNAQKVESSLKIVKCKILKQNNC</sequence>
<dbReference type="RefSeq" id="XP_006992558.1">
    <property type="nucleotide sequence ID" value="XM_006992496.2"/>
</dbReference>
<evidence type="ECO:0000256" key="5">
    <source>
        <dbReference type="RuleBase" id="RU003618"/>
    </source>
</evidence>
<dbReference type="GO" id="GO:0030879">
    <property type="term" value="P:mammary gland development"/>
    <property type="evidence" value="ECO:0007669"/>
    <property type="project" value="TreeGrafter"/>
</dbReference>
<dbReference type="GO" id="GO:1903489">
    <property type="term" value="P:positive regulation of lactation"/>
    <property type="evidence" value="ECO:0007669"/>
    <property type="project" value="TreeGrafter"/>
</dbReference>
<reference evidence="7 8" key="1">
    <citation type="submission" date="2018-10" db="EMBL/GenBank/DDBJ databases">
        <title>Improved assembly of the deer mouse Peromyscus maniculatus genome.</title>
        <authorList>
            <person name="Lassance J.-M."/>
            <person name="Hoekstra H.E."/>
        </authorList>
    </citation>
    <scope>NUCLEOTIDE SEQUENCE [LARGE SCALE GENOMIC DNA]</scope>
</reference>
<reference evidence="7" key="3">
    <citation type="submission" date="2025-09" db="UniProtKB">
        <authorList>
            <consortium name="Ensembl"/>
        </authorList>
    </citation>
    <scope>IDENTIFICATION</scope>
</reference>
<keyword evidence="8" id="KW-1185">Reference proteome</keyword>
<proteinExistence type="inferred from homology"/>
<keyword evidence="4" id="KW-0862">Zinc</keyword>
<comment type="subcellular location">
    <subcellularLocation>
        <location evidence="1 5">Secreted</location>
    </subcellularLocation>
</comment>
<dbReference type="PRINTS" id="PR00836">
    <property type="entry name" value="SOMATOTROPIN"/>
</dbReference>
<organism evidence="7 8">
    <name type="scientific">Peromyscus maniculatus bairdii</name>
    <name type="common">Prairie deer mouse</name>
    <dbReference type="NCBI Taxonomy" id="230844"/>
    <lineage>
        <taxon>Eukaryota</taxon>
        <taxon>Metazoa</taxon>
        <taxon>Chordata</taxon>
        <taxon>Craniata</taxon>
        <taxon>Vertebrata</taxon>
        <taxon>Euteleostomi</taxon>
        <taxon>Mammalia</taxon>
        <taxon>Eutheria</taxon>
        <taxon>Euarchontoglires</taxon>
        <taxon>Glires</taxon>
        <taxon>Rodentia</taxon>
        <taxon>Myomorpha</taxon>
        <taxon>Muroidea</taxon>
        <taxon>Cricetidae</taxon>
        <taxon>Neotominae</taxon>
        <taxon>Peromyscus</taxon>
    </lineage>
</organism>
<dbReference type="Ensembl" id="ENSPEMT00000000992.2">
    <property type="protein sequence ID" value="ENSPEMP00000000985.1"/>
    <property type="gene ID" value="ENSPEMG00000000706.2"/>
</dbReference>
<keyword evidence="5" id="KW-0372">Hormone</keyword>
<dbReference type="GO" id="GO:0007565">
    <property type="term" value="P:female pregnancy"/>
    <property type="evidence" value="ECO:0007669"/>
    <property type="project" value="TreeGrafter"/>
</dbReference>
<evidence type="ECO:0000313" key="8">
    <source>
        <dbReference type="Proteomes" id="UP000694547"/>
    </source>
</evidence>
<dbReference type="InterPro" id="IPR001400">
    <property type="entry name" value="Somatotropin/Prolactin"/>
</dbReference>
<protein>
    <submittedName>
        <fullName evidence="7">Prolactin family 2, subfamily a, member 1</fullName>
    </submittedName>
</protein>
<dbReference type="GO" id="GO:0005615">
    <property type="term" value="C:extracellular space"/>
    <property type="evidence" value="ECO:0007669"/>
    <property type="project" value="TreeGrafter"/>
</dbReference>
<dbReference type="GO" id="GO:0008284">
    <property type="term" value="P:positive regulation of cell population proliferation"/>
    <property type="evidence" value="ECO:0007669"/>
    <property type="project" value="TreeGrafter"/>
</dbReference>
<dbReference type="SUPFAM" id="SSF47266">
    <property type="entry name" value="4-helical cytokines"/>
    <property type="match status" value="1"/>
</dbReference>
<name>A0A6I9ME60_PERMB</name>
<dbReference type="GeneID" id="102913246"/>
<keyword evidence="4" id="KW-0479">Metal-binding</keyword>
<dbReference type="OrthoDB" id="9599049at2759"/>
<keyword evidence="3" id="KW-0964">Secreted</keyword>
<dbReference type="CDD" id="cd10288">
    <property type="entry name" value="prolactin_like"/>
    <property type="match status" value="1"/>
</dbReference>
<dbReference type="Gene3D" id="1.20.1250.10">
    <property type="match status" value="1"/>
</dbReference>
<gene>
    <name evidence="7" type="primary">LOC102913246</name>
</gene>
<feature type="signal peptide" evidence="6">
    <location>
        <begin position="1"/>
        <end position="29"/>
    </location>
</feature>
<feature type="chain" id="PRO_5044635932" evidence="6">
    <location>
        <begin position="30"/>
        <end position="226"/>
    </location>
</feature>
<evidence type="ECO:0000256" key="1">
    <source>
        <dbReference type="ARBA" id="ARBA00004613"/>
    </source>
</evidence>
<evidence type="ECO:0000313" key="7">
    <source>
        <dbReference type="Ensembl" id="ENSPEMP00000000985.1"/>
    </source>
</evidence>
<dbReference type="GO" id="GO:0005148">
    <property type="term" value="F:prolactin receptor binding"/>
    <property type="evidence" value="ECO:0007669"/>
    <property type="project" value="TreeGrafter"/>
</dbReference>
<reference evidence="7" key="2">
    <citation type="submission" date="2025-08" db="UniProtKB">
        <authorList>
            <consortium name="Ensembl"/>
        </authorList>
    </citation>
    <scope>IDENTIFICATION</scope>
</reference>
<dbReference type="GeneTree" id="ENSGT00950000182818"/>
<dbReference type="AlphaFoldDB" id="A0A6I9ME60"/>
<dbReference type="PANTHER" id="PTHR11417:SF12">
    <property type="entry name" value="PROLACTIN-2A1"/>
    <property type="match status" value="1"/>
</dbReference>
<dbReference type="GO" id="GO:0031667">
    <property type="term" value="P:response to nutrient levels"/>
    <property type="evidence" value="ECO:0007669"/>
    <property type="project" value="TreeGrafter"/>
</dbReference>